<sequence>MTNDGVALGGSAFKAAFDAELAAVAFAEPTADAVIRAGKGVVRKRRLGVAVVAAAAIVAGPSVYLAAQSWPGQHAGATIVSVGSVPPGADPDVVGRGVLDGHTWEVRAKREADGSECTSGVVDGRQSGRTCGIPPQVLVGDPVQGIGHLNYSSGPFGDAFGSVVGVASDDVAVIVVRVGQGREFRVTPEDVGLGHRYFAFAYDGSSDFRMAAYDAQGRELARGAAK</sequence>
<keyword evidence="2" id="KW-1185">Reference proteome</keyword>
<name>A0ABP9H431_9ACTN</name>
<reference evidence="2" key="1">
    <citation type="journal article" date="2019" name="Int. J. Syst. Evol. Microbiol.">
        <title>The Global Catalogue of Microorganisms (GCM) 10K type strain sequencing project: providing services to taxonomists for standard genome sequencing and annotation.</title>
        <authorList>
            <consortium name="The Broad Institute Genomics Platform"/>
            <consortium name="The Broad Institute Genome Sequencing Center for Infectious Disease"/>
            <person name="Wu L."/>
            <person name="Ma J."/>
        </authorList>
    </citation>
    <scope>NUCLEOTIDE SEQUENCE [LARGE SCALE GENOMIC DNA]</scope>
    <source>
        <strain evidence="2">JCM 17986</strain>
    </source>
</reference>
<dbReference type="EMBL" id="BAABHS010000008">
    <property type="protein sequence ID" value="GAA4961506.1"/>
    <property type="molecule type" value="Genomic_DNA"/>
</dbReference>
<proteinExistence type="predicted"/>
<evidence type="ECO:0000313" key="2">
    <source>
        <dbReference type="Proteomes" id="UP001500466"/>
    </source>
</evidence>
<dbReference type="RefSeq" id="WP_345675589.1">
    <property type="nucleotide sequence ID" value="NZ_BAABHS010000008.1"/>
</dbReference>
<evidence type="ECO:0000313" key="1">
    <source>
        <dbReference type="EMBL" id="GAA4961506.1"/>
    </source>
</evidence>
<organism evidence="1 2">
    <name type="scientific">Yinghuangia aomiensis</name>
    <dbReference type="NCBI Taxonomy" id="676205"/>
    <lineage>
        <taxon>Bacteria</taxon>
        <taxon>Bacillati</taxon>
        <taxon>Actinomycetota</taxon>
        <taxon>Actinomycetes</taxon>
        <taxon>Kitasatosporales</taxon>
        <taxon>Streptomycetaceae</taxon>
        <taxon>Yinghuangia</taxon>
    </lineage>
</organism>
<dbReference type="Proteomes" id="UP001500466">
    <property type="component" value="Unassembled WGS sequence"/>
</dbReference>
<comment type="caution">
    <text evidence="1">The sequence shown here is derived from an EMBL/GenBank/DDBJ whole genome shotgun (WGS) entry which is preliminary data.</text>
</comment>
<protein>
    <submittedName>
        <fullName evidence="1">Uncharacterized protein</fullName>
    </submittedName>
</protein>
<gene>
    <name evidence="1" type="ORF">GCM10023205_26220</name>
</gene>
<accession>A0ABP9H431</accession>